<sequence>MKILVVGGTGMVGGHAAIHLQSLGHEVAIAGRHRPPPSIPDLAQLDFIQGDFTAGDFTIDQLKKFDAIVFAAGSDIRHVPEDKDVDQHFLHVNGTLVPDFGRLAKSAGVSHFVHIGSFYYHVAPELVDNVPYVQSRKLAADGIVALSSSTFHACSLDAPFVVGTVPGMKVPMFDAYVRYAKGELPIPPFAPPGGTNFISAHSLSEAIAGALGNGPSVGGKAILVGDENLLFASYFERFFTAVGKETQLPVLEQEHPLLPKATLYTGTRTVSYEPVQEEWELLGKYRRNDIQNAIVEIVEDLKRLQDQ</sequence>
<accession>A0ACC1SQP1</accession>
<evidence type="ECO:0000313" key="1">
    <source>
        <dbReference type="EMBL" id="KAJ3544350.1"/>
    </source>
</evidence>
<gene>
    <name evidence="1" type="ORF">NM208_g3098</name>
</gene>
<dbReference type="EMBL" id="JANRMS010000199">
    <property type="protein sequence ID" value="KAJ3544350.1"/>
    <property type="molecule type" value="Genomic_DNA"/>
</dbReference>
<protein>
    <submittedName>
        <fullName evidence="1">Uncharacterized protein</fullName>
    </submittedName>
</protein>
<dbReference type="Proteomes" id="UP001148629">
    <property type="component" value="Unassembled WGS sequence"/>
</dbReference>
<name>A0ACC1SQP1_9HYPO</name>
<comment type="caution">
    <text evidence="1">The sequence shown here is derived from an EMBL/GenBank/DDBJ whole genome shotgun (WGS) entry which is preliminary data.</text>
</comment>
<proteinExistence type="predicted"/>
<reference evidence="1" key="1">
    <citation type="submission" date="2022-08" db="EMBL/GenBank/DDBJ databases">
        <title>Genome Sequence of Fusarium decemcellulare.</title>
        <authorList>
            <person name="Buettner E."/>
        </authorList>
    </citation>
    <scope>NUCLEOTIDE SEQUENCE</scope>
    <source>
        <strain evidence="1">Babe19</strain>
    </source>
</reference>
<organism evidence="1 2">
    <name type="scientific">Fusarium decemcellulare</name>
    <dbReference type="NCBI Taxonomy" id="57161"/>
    <lineage>
        <taxon>Eukaryota</taxon>
        <taxon>Fungi</taxon>
        <taxon>Dikarya</taxon>
        <taxon>Ascomycota</taxon>
        <taxon>Pezizomycotina</taxon>
        <taxon>Sordariomycetes</taxon>
        <taxon>Hypocreomycetidae</taxon>
        <taxon>Hypocreales</taxon>
        <taxon>Nectriaceae</taxon>
        <taxon>Fusarium</taxon>
        <taxon>Fusarium decemcellulare species complex</taxon>
    </lineage>
</organism>
<keyword evidence="2" id="KW-1185">Reference proteome</keyword>
<evidence type="ECO:0000313" key="2">
    <source>
        <dbReference type="Proteomes" id="UP001148629"/>
    </source>
</evidence>